<dbReference type="GO" id="GO:0016491">
    <property type="term" value="F:oxidoreductase activity"/>
    <property type="evidence" value="ECO:0007669"/>
    <property type="project" value="InterPro"/>
</dbReference>
<organism evidence="3 4">
    <name type="scientific">Sporormia fimetaria CBS 119925</name>
    <dbReference type="NCBI Taxonomy" id="1340428"/>
    <lineage>
        <taxon>Eukaryota</taxon>
        <taxon>Fungi</taxon>
        <taxon>Dikarya</taxon>
        <taxon>Ascomycota</taxon>
        <taxon>Pezizomycotina</taxon>
        <taxon>Dothideomycetes</taxon>
        <taxon>Pleosporomycetidae</taxon>
        <taxon>Pleosporales</taxon>
        <taxon>Sporormiaceae</taxon>
        <taxon>Sporormia</taxon>
    </lineage>
</organism>
<dbReference type="EMBL" id="MU006588">
    <property type="protein sequence ID" value="KAF2744556.1"/>
    <property type="molecule type" value="Genomic_DNA"/>
</dbReference>
<reference evidence="3" key="1">
    <citation type="journal article" date="2020" name="Stud. Mycol.">
        <title>101 Dothideomycetes genomes: a test case for predicting lifestyles and emergence of pathogens.</title>
        <authorList>
            <person name="Haridas S."/>
            <person name="Albert R."/>
            <person name="Binder M."/>
            <person name="Bloem J."/>
            <person name="Labutti K."/>
            <person name="Salamov A."/>
            <person name="Andreopoulos B."/>
            <person name="Baker S."/>
            <person name="Barry K."/>
            <person name="Bills G."/>
            <person name="Bluhm B."/>
            <person name="Cannon C."/>
            <person name="Castanera R."/>
            <person name="Culley D."/>
            <person name="Daum C."/>
            <person name="Ezra D."/>
            <person name="Gonzalez J."/>
            <person name="Henrissat B."/>
            <person name="Kuo A."/>
            <person name="Liang C."/>
            <person name="Lipzen A."/>
            <person name="Lutzoni F."/>
            <person name="Magnuson J."/>
            <person name="Mondo S."/>
            <person name="Nolan M."/>
            <person name="Ohm R."/>
            <person name="Pangilinan J."/>
            <person name="Park H.-J."/>
            <person name="Ramirez L."/>
            <person name="Alfaro M."/>
            <person name="Sun H."/>
            <person name="Tritt A."/>
            <person name="Yoshinaga Y."/>
            <person name="Zwiers L.-H."/>
            <person name="Turgeon B."/>
            <person name="Goodwin S."/>
            <person name="Spatafora J."/>
            <person name="Crous P."/>
            <person name="Grigoriev I."/>
        </authorList>
    </citation>
    <scope>NUCLEOTIDE SEQUENCE</scope>
    <source>
        <strain evidence="3">CBS 119925</strain>
    </source>
</reference>
<evidence type="ECO:0000313" key="3">
    <source>
        <dbReference type="EMBL" id="KAF2744556.1"/>
    </source>
</evidence>
<protein>
    <submittedName>
        <fullName evidence="3">6-phosphogluconate dehydrogenase C-terminal domain-like protein</fullName>
    </submittedName>
</protein>
<dbReference type="InterPro" id="IPR008927">
    <property type="entry name" value="6-PGluconate_DH-like_C_sf"/>
</dbReference>
<dbReference type="AlphaFoldDB" id="A0A6A6V3X1"/>
<dbReference type="InterPro" id="IPR003421">
    <property type="entry name" value="Opine_DH"/>
</dbReference>
<dbReference type="InterPro" id="IPR013328">
    <property type="entry name" value="6PGD_dom2"/>
</dbReference>
<feature type="region of interest" description="Disordered" evidence="1">
    <location>
        <begin position="422"/>
        <end position="441"/>
    </location>
</feature>
<name>A0A6A6V3X1_9PLEO</name>
<dbReference type="Gene3D" id="3.40.50.720">
    <property type="entry name" value="NAD(P)-binding Rossmann-like Domain"/>
    <property type="match status" value="1"/>
</dbReference>
<dbReference type="SUPFAM" id="SSF48179">
    <property type="entry name" value="6-phosphogluconate dehydrogenase C-terminal domain-like"/>
    <property type="match status" value="1"/>
</dbReference>
<keyword evidence="4" id="KW-1185">Reference proteome</keyword>
<sequence length="441" mass="48510">MLRSRDQTVHPLPSVEPVDGCAMSLEKVSIIGAGHCGCAHTIYLLRHQVADVLLAAHPSHSRSLTTIARRGYIESSGTYEGSFAPQTTTDITEAVRFSKTLFVILPSSGDELIVEELRKLNDELGQHIIIFISGNWIARRASQVLRARYIVETATAPYACRYPGGIGSISGIKRVLPVAALPSPMSADLREHIGRFFPQPLDWYDNCFKLGMASITGVIHPAPILLNADWIAQTNGELPLYTHCLTVPSVLEMVESLDRDRRRIAQAYGFSVFSTLELMNLYYGTNYHSLESFAMHSVAHSQITVGADGLQSRGVTQDVPNVLVPWYLFGLRAGIDSRPMRVLIDFASELNGEDYLTSGLTLDKLGLGHASKEQIVDVYTSCTPQSPPSKRTARRNTIDTIPPVPVLVRMPNNRKIATLLRWNGPPEESPKPAVLEEEGGV</sequence>
<dbReference type="OrthoDB" id="4394513at2759"/>
<dbReference type="Pfam" id="PF02317">
    <property type="entry name" value="Octopine_DH"/>
    <property type="match status" value="1"/>
</dbReference>
<dbReference type="Gene3D" id="1.10.1040.10">
    <property type="entry name" value="N-(1-d-carboxylethyl)-l-norvaline Dehydrogenase, domain 2"/>
    <property type="match status" value="1"/>
</dbReference>
<dbReference type="Proteomes" id="UP000799440">
    <property type="component" value="Unassembled WGS sequence"/>
</dbReference>
<gene>
    <name evidence="3" type="ORF">M011DRAFT_528368</name>
</gene>
<accession>A0A6A6V3X1</accession>
<evidence type="ECO:0000313" key="4">
    <source>
        <dbReference type="Proteomes" id="UP000799440"/>
    </source>
</evidence>
<evidence type="ECO:0000256" key="1">
    <source>
        <dbReference type="SAM" id="MobiDB-lite"/>
    </source>
</evidence>
<feature type="domain" description="Opine dehydrogenase" evidence="2">
    <location>
        <begin position="203"/>
        <end position="350"/>
    </location>
</feature>
<proteinExistence type="predicted"/>
<evidence type="ECO:0000259" key="2">
    <source>
        <dbReference type="Pfam" id="PF02317"/>
    </source>
</evidence>